<dbReference type="InterPro" id="IPR036388">
    <property type="entry name" value="WH-like_DNA-bd_sf"/>
</dbReference>
<dbReference type="GO" id="GO:0003700">
    <property type="term" value="F:DNA-binding transcription factor activity"/>
    <property type="evidence" value="ECO:0007669"/>
    <property type="project" value="InterPro"/>
</dbReference>
<keyword evidence="6" id="KW-1185">Reference proteome</keyword>
<keyword evidence="1" id="KW-0805">Transcription regulation</keyword>
<dbReference type="SUPFAM" id="SSF48008">
    <property type="entry name" value="GntR ligand-binding domain-like"/>
    <property type="match status" value="1"/>
</dbReference>
<evidence type="ECO:0000259" key="4">
    <source>
        <dbReference type="PROSITE" id="PS50949"/>
    </source>
</evidence>
<dbReference type="RefSeq" id="WP_236966512.1">
    <property type="nucleotide sequence ID" value="NZ_CP017146.1"/>
</dbReference>
<evidence type="ECO:0000256" key="3">
    <source>
        <dbReference type="ARBA" id="ARBA00023163"/>
    </source>
</evidence>
<dbReference type="SUPFAM" id="SSF46785">
    <property type="entry name" value="Winged helix' DNA-binding domain"/>
    <property type="match status" value="1"/>
</dbReference>
<dbReference type="PANTHER" id="PTHR43537">
    <property type="entry name" value="TRANSCRIPTIONAL REGULATOR, GNTR FAMILY"/>
    <property type="match status" value="1"/>
</dbReference>
<dbReference type="GO" id="GO:0003677">
    <property type="term" value="F:DNA binding"/>
    <property type="evidence" value="ECO:0007669"/>
    <property type="project" value="UniProtKB-KW"/>
</dbReference>
<evidence type="ECO:0000256" key="1">
    <source>
        <dbReference type="ARBA" id="ARBA00023015"/>
    </source>
</evidence>
<dbReference type="Pfam" id="PF07729">
    <property type="entry name" value="FCD"/>
    <property type="match status" value="1"/>
</dbReference>
<dbReference type="KEGG" id="mant:BHD05_11125"/>
<dbReference type="InterPro" id="IPR000524">
    <property type="entry name" value="Tscrpt_reg_HTH_GntR"/>
</dbReference>
<proteinExistence type="predicted"/>
<dbReference type="Gene3D" id="1.20.120.530">
    <property type="entry name" value="GntR ligand-binding domain-like"/>
    <property type="match status" value="1"/>
</dbReference>
<evidence type="ECO:0000313" key="5">
    <source>
        <dbReference type="EMBL" id="QHO71150.1"/>
    </source>
</evidence>
<name>A0A7L5AKP0_9MICO</name>
<dbReference type="EMBL" id="CP017146">
    <property type="protein sequence ID" value="QHO71150.1"/>
    <property type="molecule type" value="Genomic_DNA"/>
</dbReference>
<dbReference type="AlphaFoldDB" id="A0A7L5AKP0"/>
<protein>
    <submittedName>
        <fullName evidence="5">GntR family transcriptional regulator</fullName>
    </submittedName>
</protein>
<gene>
    <name evidence="5" type="ORF">BHD05_11125</name>
</gene>
<reference evidence="5 6" key="1">
    <citation type="submission" date="2016-09" db="EMBL/GenBank/DDBJ databases">
        <title>Complete genome sequence of microbes from the polar regions.</title>
        <authorList>
            <person name="Liao L."/>
            <person name="Chen B."/>
        </authorList>
    </citation>
    <scope>NUCLEOTIDE SEQUENCE [LARGE SCALE GENOMIC DNA]</scope>
    <source>
        <strain evidence="5 6">ZS314</strain>
    </source>
</reference>
<dbReference type="PROSITE" id="PS50949">
    <property type="entry name" value="HTH_GNTR"/>
    <property type="match status" value="1"/>
</dbReference>
<dbReference type="Proteomes" id="UP000464507">
    <property type="component" value="Chromosome"/>
</dbReference>
<dbReference type="PANTHER" id="PTHR43537:SF24">
    <property type="entry name" value="GLUCONATE OPERON TRANSCRIPTIONAL REPRESSOR"/>
    <property type="match status" value="1"/>
</dbReference>
<dbReference type="CDD" id="cd07377">
    <property type="entry name" value="WHTH_GntR"/>
    <property type="match status" value="1"/>
</dbReference>
<keyword evidence="2" id="KW-0238">DNA-binding</keyword>
<dbReference type="InterPro" id="IPR036390">
    <property type="entry name" value="WH_DNA-bd_sf"/>
</dbReference>
<dbReference type="Pfam" id="PF00392">
    <property type="entry name" value="GntR"/>
    <property type="match status" value="1"/>
</dbReference>
<dbReference type="Gene3D" id="1.10.10.10">
    <property type="entry name" value="Winged helix-like DNA-binding domain superfamily/Winged helix DNA-binding domain"/>
    <property type="match status" value="1"/>
</dbReference>
<dbReference type="SMART" id="SM00345">
    <property type="entry name" value="HTH_GNTR"/>
    <property type="match status" value="1"/>
</dbReference>
<feature type="domain" description="HTH gntR-type" evidence="4">
    <location>
        <begin position="28"/>
        <end position="98"/>
    </location>
</feature>
<organism evidence="5 6">
    <name type="scientific">Marisediminicola antarctica</name>
    <dbReference type="NCBI Taxonomy" id="674079"/>
    <lineage>
        <taxon>Bacteria</taxon>
        <taxon>Bacillati</taxon>
        <taxon>Actinomycetota</taxon>
        <taxon>Actinomycetes</taxon>
        <taxon>Micrococcales</taxon>
        <taxon>Microbacteriaceae</taxon>
        <taxon>Marisediminicola</taxon>
    </lineage>
</organism>
<keyword evidence="3" id="KW-0804">Transcription</keyword>
<evidence type="ECO:0000313" key="6">
    <source>
        <dbReference type="Proteomes" id="UP000464507"/>
    </source>
</evidence>
<dbReference type="InterPro" id="IPR008920">
    <property type="entry name" value="TF_FadR/GntR_C"/>
</dbReference>
<accession>A0A7L5AKP0</accession>
<dbReference type="InterPro" id="IPR011711">
    <property type="entry name" value="GntR_C"/>
</dbReference>
<sequence length="254" mass="27353">MPASTTTPSRRGQPSRLQSAVFQPIGDAGRAALVERRIAEAITGGVLAPGTKLPAESELAKLFGVAPVTARESLQSLRDRRLVVTRRGRNGGSFVVETANAAEFGTQALRDMSRVALRDLAAHYLAVTGACVALAAQRADPSEIMHIRGRLDRFTGNDPLVWRRLADDAHLEISALSQSARLTREQMRLQAEFSPFLALVDASETDRDRSRSQLLALLDAVSEADSAAATSLVRESITEAVDRLIDRQAELAGS</sequence>
<evidence type="ECO:0000256" key="2">
    <source>
        <dbReference type="ARBA" id="ARBA00023125"/>
    </source>
</evidence>